<evidence type="ECO:0000313" key="1">
    <source>
        <dbReference type="EMBL" id="MPN34808.1"/>
    </source>
</evidence>
<organism evidence="1">
    <name type="scientific">bioreactor metagenome</name>
    <dbReference type="NCBI Taxonomy" id="1076179"/>
    <lineage>
        <taxon>unclassified sequences</taxon>
        <taxon>metagenomes</taxon>
        <taxon>ecological metagenomes</taxon>
    </lineage>
</organism>
<dbReference type="EMBL" id="VSSQ01088038">
    <property type="protein sequence ID" value="MPN34808.1"/>
    <property type="molecule type" value="Genomic_DNA"/>
</dbReference>
<accession>A0A645H769</accession>
<sequence length="84" mass="9822">MLLLRIYQQFSKSELIQLIDKTFELADTNEFHLYKAIGLSLSRCCRKDASVATYILEKIKMKADKDSDALRYIANELKQETEFL</sequence>
<protein>
    <submittedName>
        <fullName evidence="1">Uncharacterized protein</fullName>
    </submittedName>
</protein>
<comment type="caution">
    <text evidence="1">The sequence shown here is derived from an EMBL/GenBank/DDBJ whole genome shotgun (WGS) entry which is preliminary data.</text>
</comment>
<gene>
    <name evidence="1" type="ORF">SDC9_182302</name>
</gene>
<name>A0A645H769_9ZZZZ</name>
<dbReference type="AlphaFoldDB" id="A0A645H769"/>
<reference evidence="1" key="1">
    <citation type="submission" date="2019-08" db="EMBL/GenBank/DDBJ databases">
        <authorList>
            <person name="Kucharzyk K."/>
            <person name="Murdoch R.W."/>
            <person name="Higgins S."/>
            <person name="Loffler F."/>
        </authorList>
    </citation>
    <scope>NUCLEOTIDE SEQUENCE</scope>
</reference>
<proteinExistence type="predicted"/>